<protein>
    <submittedName>
        <fullName evidence="1">Uncharacterized protein</fullName>
    </submittedName>
</protein>
<sequence length="112" mass="13191">MFRDNKSQQFIIENYMHLPLKDTIDSKKKETFVRNSIDSLKKTHSVLLSSPGYEIVSYDQLKGEKRMFSEPTQNIAVVTSHGKPVLYFLFYRDKIHSFMLIQKGKYSYFLVS</sequence>
<keyword evidence="2" id="KW-1185">Reference proteome</keyword>
<dbReference type="EMBL" id="BMIL01000001">
    <property type="protein sequence ID" value="GGC51281.1"/>
    <property type="molecule type" value="Genomic_DNA"/>
</dbReference>
<evidence type="ECO:0000313" key="2">
    <source>
        <dbReference type="Proteomes" id="UP000651668"/>
    </source>
</evidence>
<reference evidence="1" key="1">
    <citation type="journal article" date="2014" name="Int. J. Syst. Evol. Microbiol.">
        <title>Complete genome sequence of Corynebacterium casei LMG S-19264T (=DSM 44701T), isolated from a smear-ripened cheese.</title>
        <authorList>
            <consortium name="US DOE Joint Genome Institute (JGI-PGF)"/>
            <person name="Walter F."/>
            <person name="Albersmeier A."/>
            <person name="Kalinowski J."/>
            <person name="Ruckert C."/>
        </authorList>
    </citation>
    <scope>NUCLEOTIDE SEQUENCE</scope>
    <source>
        <strain evidence="1">CGMCC 1.15343</strain>
    </source>
</reference>
<reference evidence="1" key="2">
    <citation type="submission" date="2020-09" db="EMBL/GenBank/DDBJ databases">
        <authorList>
            <person name="Sun Q."/>
            <person name="Zhou Y."/>
        </authorList>
    </citation>
    <scope>NUCLEOTIDE SEQUENCE</scope>
    <source>
        <strain evidence="1">CGMCC 1.15343</strain>
    </source>
</reference>
<comment type="caution">
    <text evidence="1">The sequence shown here is derived from an EMBL/GenBank/DDBJ whole genome shotgun (WGS) entry which is preliminary data.</text>
</comment>
<evidence type="ECO:0000313" key="1">
    <source>
        <dbReference type="EMBL" id="GGC51281.1"/>
    </source>
</evidence>
<proteinExistence type="predicted"/>
<dbReference type="AlphaFoldDB" id="A0A916U0F1"/>
<gene>
    <name evidence="1" type="ORF">GCM10011387_00830</name>
</gene>
<name>A0A916U0F1_9SPHI</name>
<accession>A0A916U0F1</accession>
<dbReference type="Proteomes" id="UP000651668">
    <property type="component" value="Unassembled WGS sequence"/>
</dbReference>
<organism evidence="1 2">
    <name type="scientific">Pedobacter quisquiliarum</name>
    <dbReference type="NCBI Taxonomy" id="1834438"/>
    <lineage>
        <taxon>Bacteria</taxon>
        <taxon>Pseudomonadati</taxon>
        <taxon>Bacteroidota</taxon>
        <taxon>Sphingobacteriia</taxon>
        <taxon>Sphingobacteriales</taxon>
        <taxon>Sphingobacteriaceae</taxon>
        <taxon>Pedobacter</taxon>
    </lineage>
</organism>